<evidence type="ECO:0000313" key="3">
    <source>
        <dbReference type="Proteomes" id="UP000794436"/>
    </source>
</evidence>
<dbReference type="Proteomes" id="UP000794436">
    <property type="component" value="Unassembled WGS sequence"/>
</dbReference>
<dbReference type="OrthoDB" id="69102at2759"/>
<dbReference type="EMBL" id="SPLM01000038">
    <property type="protein sequence ID" value="TMW64913.1"/>
    <property type="molecule type" value="Genomic_DNA"/>
</dbReference>
<proteinExistence type="predicted"/>
<evidence type="ECO:0000256" key="1">
    <source>
        <dbReference type="SAM" id="MobiDB-lite"/>
    </source>
</evidence>
<feature type="region of interest" description="Disordered" evidence="1">
    <location>
        <begin position="1040"/>
        <end position="1136"/>
    </location>
</feature>
<evidence type="ECO:0000313" key="2">
    <source>
        <dbReference type="EMBL" id="TMW64913.1"/>
    </source>
</evidence>
<accession>A0A8K1CM98</accession>
<keyword evidence="3" id="KW-1185">Reference proteome</keyword>
<gene>
    <name evidence="2" type="ORF">Poli38472_009080</name>
</gene>
<comment type="caution">
    <text evidence="2">The sequence shown here is derived from an EMBL/GenBank/DDBJ whole genome shotgun (WGS) entry which is preliminary data.</text>
</comment>
<protein>
    <submittedName>
        <fullName evidence="2">Uncharacterized protein</fullName>
    </submittedName>
</protein>
<reference evidence="2" key="1">
    <citation type="submission" date="2019-03" db="EMBL/GenBank/DDBJ databases">
        <title>Long read genome sequence of the mycoparasitic Pythium oligandrum ATCC 38472 isolated from sugarbeet rhizosphere.</title>
        <authorList>
            <person name="Gaulin E."/>
        </authorList>
    </citation>
    <scope>NUCLEOTIDE SEQUENCE</scope>
    <source>
        <strain evidence="2">ATCC 38472_TT</strain>
    </source>
</reference>
<feature type="compositionally biased region" description="Polar residues" evidence="1">
    <location>
        <begin position="1125"/>
        <end position="1136"/>
    </location>
</feature>
<sequence>MQDLGGENSANAKKIFAKAHRLLQLVTTKRHALALRDYREVLEECLKTEASGTMKILGYRMASRVPTCTTHEIWQMLLEAAVMELASSQNAAVLVFSIPMFEQFPIPLVLSFLITSEKEPMNKLRAVLSHEDTNVRCCAITSLAKMTLEVATSLTNDGLYAFAFESHEARNVCQQDVWTMIVDVWKIIFQSLLLGDVPDVSGAAFTAMRMLFAKTTVISQLALVNPPKGQNQSAANDLAASVYKEACPRIRSLYESAKALPVKNQVDAAAWLAMLLYMMMERTGAQCPSLSVPYLEIDMFSTSQIEDDDGDDVSSATTERARMDELSSSLLETWMLPLLEQKTTLAQKGALCRAVFLLLSHPLLEFTRIRVAGLLVRHLVAQCHYHKTFDARMEMNMMLVRSFAWVSSNDCLTLFSRPVETIHLMERESDRKELLQLLMDTICRRIISSRDFLLLESICTMDLFRQLTGSSIAQRSNSSRVFKALIQALVLRNGPAGFSMERQVAQLIVLKAFHALLVVKVSPSLDAQPGDPEGSHVMCYVTLLSEHFRNLVNDQKCVLRESLLFYQEEVLSAVKKIESIVIRLQLLWVGIQLSTLQEIVPVANLVELLSSEISKSYTNNRNNSRVGGDTAGGAPFSGTIDDGRLGGSFEHGDLYRKSVAEIEERDDGRILLALLECLKALARRDPQQLGSLETLRTQLHAHFTTLGSSLQCQLLEEPFVVEPAAHDGKCDGYVLAAFRPGSLFQPPRYSDLLESTNMAKQHQQIGQRHRAVITGSTDPFTLEISYRQTIAHHEDVVTLSVACCNTSSVSMDGFEIHVRPKGPVRCIDPSNDLKMRMLQGCSSSSLPPSAILKFEKRFLVQRFAEVEFYFQVVFSELEAAASEESNPPSARLAVSVPYALPFDALFRRPREALATAAFFQASWNSAEDATLFRVESAQSKPSVLGFCQSLLKLPSDRICVIDELMIDLPIHTHICYLAKTRWDDYVAISVTLSRPGTAGTWFGVCEVRSTKPNVFEFSRSPQGVLTVICGDKLQITTEHDSAGVANSSGSEALARPGADTLRTASRSKPAPPAVDPFAGTSADFSGGSDTTSKWTQPAASAFDSPFGGFDTDQVRAPAPSASFGDPSSANNDPWGF</sequence>
<name>A0A8K1CM98_PYTOL</name>
<feature type="compositionally biased region" description="Polar residues" evidence="1">
    <location>
        <begin position="1087"/>
        <end position="1098"/>
    </location>
</feature>
<dbReference type="AlphaFoldDB" id="A0A8K1CM98"/>
<organism evidence="2 3">
    <name type="scientific">Pythium oligandrum</name>
    <name type="common">Mycoparasitic fungus</name>
    <dbReference type="NCBI Taxonomy" id="41045"/>
    <lineage>
        <taxon>Eukaryota</taxon>
        <taxon>Sar</taxon>
        <taxon>Stramenopiles</taxon>
        <taxon>Oomycota</taxon>
        <taxon>Peronosporomycetes</taxon>
        <taxon>Pythiales</taxon>
        <taxon>Pythiaceae</taxon>
        <taxon>Pythium</taxon>
    </lineage>
</organism>